<reference evidence="1" key="1">
    <citation type="journal article" date="2014" name="PLoS ONE">
        <title>Transcriptome-Based Identification of ABC Transporters in the Western Tarnished Plant Bug Lygus hesperus.</title>
        <authorList>
            <person name="Hull J.J."/>
            <person name="Chaney K."/>
            <person name="Geib S.M."/>
            <person name="Fabrick J.A."/>
            <person name="Brent C.S."/>
            <person name="Walsh D."/>
            <person name="Lavine L.C."/>
        </authorList>
    </citation>
    <scope>NUCLEOTIDE SEQUENCE</scope>
</reference>
<reference evidence="1" key="2">
    <citation type="submission" date="2014-07" db="EMBL/GenBank/DDBJ databases">
        <authorList>
            <person name="Hull J."/>
        </authorList>
    </citation>
    <scope>NUCLEOTIDE SEQUENCE</scope>
</reference>
<sequence length="175" mass="19309">MHQLSSHLMQCSVYRPCNVGQLRISVVTPLHELTHHTVRSQQYKQPCRAELCGVYCSHTSVRRVRQTCDTCSAVFRGRATDSCATVSVLLTHTHSPLSLSTHTPLQACSSPRKTLLSHVICSSSVSLFAVTYSQSGEVSRLAVRMCCSRVCAMYSKRGVFLSGLCCNQCVVSHCR</sequence>
<name>A0A0A9Y5R1_LYGHE</name>
<gene>
    <name evidence="1" type="primary">tolB_2</name>
    <name evidence="1" type="ORF">CM83_98523</name>
</gene>
<accession>A0A0A9Y5R1</accession>
<proteinExistence type="predicted"/>
<dbReference type="EMBL" id="GBHO01016105">
    <property type="protein sequence ID" value="JAG27499.1"/>
    <property type="molecule type" value="Transcribed_RNA"/>
</dbReference>
<dbReference type="AlphaFoldDB" id="A0A0A9Y5R1"/>
<evidence type="ECO:0000313" key="1">
    <source>
        <dbReference type="EMBL" id="JAG27499.1"/>
    </source>
</evidence>
<organism evidence="1">
    <name type="scientific">Lygus hesperus</name>
    <name type="common">Western plant bug</name>
    <dbReference type="NCBI Taxonomy" id="30085"/>
    <lineage>
        <taxon>Eukaryota</taxon>
        <taxon>Metazoa</taxon>
        <taxon>Ecdysozoa</taxon>
        <taxon>Arthropoda</taxon>
        <taxon>Hexapoda</taxon>
        <taxon>Insecta</taxon>
        <taxon>Pterygota</taxon>
        <taxon>Neoptera</taxon>
        <taxon>Paraneoptera</taxon>
        <taxon>Hemiptera</taxon>
        <taxon>Heteroptera</taxon>
        <taxon>Panheteroptera</taxon>
        <taxon>Cimicomorpha</taxon>
        <taxon>Miridae</taxon>
        <taxon>Mirini</taxon>
        <taxon>Lygus</taxon>
    </lineage>
</organism>
<protein>
    <submittedName>
        <fullName evidence="1">Protein TolB</fullName>
    </submittedName>
</protein>